<dbReference type="RefSeq" id="WP_166009331.1">
    <property type="nucleotide sequence ID" value="NZ_CP049801.1"/>
</dbReference>
<evidence type="ECO:0000256" key="1">
    <source>
        <dbReference type="SAM" id="SignalP"/>
    </source>
</evidence>
<keyword evidence="3" id="KW-1185">Reference proteome</keyword>
<evidence type="ECO:0000313" key="2">
    <source>
        <dbReference type="EMBL" id="QIO06254.1"/>
    </source>
</evidence>
<keyword evidence="1" id="KW-0732">Signal</keyword>
<gene>
    <name evidence="2" type="ORF">G8E00_09930</name>
</gene>
<sequence length="104" mass="12014">MKKWFCVASVLLMILSAQANAAIGQFRILKNDPKQYTEESIRLETNKGKLVIYSVNLSKETYRKLSNLKKNQCISLTVPDQFHKHNGVYSIDNLKRLKIVNCNR</sequence>
<dbReference type="Proteomes" id="UP000502297">
    <property type="component" value="Chromosome"/>
</dbReference>
<name>A0A6G8RWG4_9GAMM</name>
<dbReference type="EMBL" id="CP049801">
    <property type="protein sequence ID" value="QIO06254.1"/>
    <property type="molecule type" value="Genomic_DNA"/>
</dbReference>
<accession>A0A6G8RWG4</accession>
<protein>
    <submittedName>
        <fullName evidence="2">Uncharacterized protein</fullName>
    </submittedName>
</protein>
<dbReference type="KEGG" id="asha:G8E00_09930"/>
<dbReference type="AlphaFoldDB" id="A0A6G8RWG4"/>
<organism evidence="2 3">
    <name type="scientific">Acinetobacter shaoyimingii</name>
    <dbReference type="NCBI Taxonomy" id="2715164"/>
    <lineage>
        <taxon>Bacteria</taxon>
        <taxon>Pseudomonadati</taxon>
        <taxon>Pseudomonadota</taxon>
        <taxon>Gammaproteobacteria</taxon>
        <taxon>Moraxellales</taxon>
        <taxon>Moraxellaceae</taxon>
        <taxon>Acinetobacter</taxon>
    </lineage>
</organism>
<feature type="signal peptide" evidence="1">
    <location>
        <begin position="1"/>
        <end position="21"/>
    </location>
</feature>
<reference evidence="2 3" key="1">
    <citation type="submission" date="2020-03" db="EMBL/GenBank/DDBJ databases">
        <authorList>
            <person name="Zhu W."/>
        </authorList>
    </citation>
    <scope>NUCLEOTIDE SEQUENCE [LARGE SCALE GENOMIC DNA]</scope>
    <source>
        <strain evidence="2 3">323-1</strain>
    </source>
</reference>
<feature type="chain" id="PRO_5026107540" evidence="1">
    <location>
        <begin position="22"/>
        <end position="104"/>
    </location>
</feature>
<proteinExistence type="predicted"/>
<evidence type="ECO:0000313" key="3">
    <source>
        <dbReference type="Proteomes" id="UP000502297"/>
    </source>
</evidence>